<dbReference type="Pfam" id="PF00391">
    <property type="entry name" value="PEP-utilizers"/>
    <property type="match status" value="1"/>
</dbReference>
<evidence type="ECO:0000259" key="1">
    <source>
        <dbReference type="Pfam" id="PF00391"/>
    </source>
</evidence>
<dbReference type="Gene3D" id="3.50.30.10">
    <property type="entry name" value="Phosphohistidine domain"/>
    <property type="match status" value="1"/>
</dbReference>
<feature type="domain" description="PEP-utilising enzyme mobile" evidence="1">
    <location>
        <begin position="434"/>
        <end position="504"/>
    </location>
</feature>
<dbReference type="SUPFAM" id="SSF52009">
    <property type="entry name" value="Phosphohistidine domain"/>
    <property type="match status" value="1"/>
</dbReference>
<gene>
    <name evidence="2" type="ORF">BN1232_04056</name>
</gene>
<dbReference type="AlphaFoldDB" id="A0A0E4H053"/>
<dbReference type="GO" id="GO:0016772">
    <property type="term" value="F:transferase activity, transferring phosphorus-containing groups"/>
    <property type="evidence" value="ECO:0007669"/>
    <property type="project" value="InterPro"/>
</dbReference>
<dbReference type="InterPro" id="IPR008279">
    <property type="entry name" value="PEP-util_enz_mobile_dom"/>
</dbReference>
<name>A0A0E4H053_MYCLN</name>
<dbReference type="STRING" id="141349.BN1232_04056"/>
<dbReference type="PANTHER" id="PTHR43615">
    <property type="entry name" value="PHOSPHOENOLPYRUVATE SYNTHASE-RELATED"/>
    <property type="match status" value="1"/>
</dbReference>
<organism evidence="2 3">
    <name type="scientific">Mycobacterium lentiflavum</name>
    <dbReference type="NCBI Taxonomy" id="141349"/>
    <lineage>
        <taxon>Bacteria</taxon>
        <taxon>Bacillati</taxon>
        <taxon>Actinomycetota</taxon>
        <taxon>Actinomycetes</taxon>
        <taxon>Mycobacteriales</taxon>
        <taxon>Mycobacteriaceae</taxon>
        <taxon>Mycobacterium</taxon>
        <taxon>Mycobacterium simiae complex</taxon>
    </lineage>
</organism>
<dbReference type="PANTHER" id="PTHR43615:SF1">
    <property type="entry name" value="PPDK_N DOMAIN-CONTAINING PROTEIN"/>
    <property type="match status" value="1"/>
</dbReference>
<evidence type="ECO:0000313" key="2">
    <source>
        <dbReference type="EMBL" id="CQD17921.1"/>
    </source>
</evidence>
<protein>
    <submittedName>
        <fullName evidence="2">PEP-utilizing protein</fullName>
    </submittedName>
</protein>
<reference evidence="2 3" key="1">
    <citation type="submission" date="2015-03" db="EMBL/GenBank/DDBJ databases">
        <authorList>
            <person name="Urmite Genomes"/>
        </authorList>
    </citation>
    <scope>NUCLEOTIDE SEQUENCE [LARGE SCALE GENOMIC DNA]</scope>
    <source>
        <strain evidence="2 3">CSUR P1491</strain>
    </source>
</reference>
<dbReference type="Proteomes" id="UP000199251">
    <property type="component" value="Unassembled WGS sequence"/>
</dbReference>
<dbReference type="InterPro" id="IPR051549">
    <property type="entry name" value="PEP_Utilizing_Enz"/>
</dbReference>
<dbReference type="EMBL" id="CTEE01000001">
    <property type="protein sequence ID" value="CQD17921.1"/>
    <property type="molecule type" value="Genomic_DNA"/>
</dbReference>
<accession>A0A0E4H053</accession>
<evidence type="ECO:0000313" key="3">
    <source>
        <dbReference type="Proteomes" id="UP000199251"/>
    </source>
</evidence>
<proteinExistence type="predicted"/>
<sequence>MNVGEALPGVATPLGWTIWSDIGDRMCRDLSYAIGVFDAHERKQPPPGPDRIITSFFGRIAMQSEWLATVGDRMPGTTGEVAIAGMLGEAPPSMTFAPTMRRYPVIAHRLPYAALTMPGKVRRLAPQIDAWWRSEIPKLAEADLSAAVMIFADATRRFSETMTAHGIALFAAITPLVNALTALVTRTGIGDVGVLSGTGGAEMAMIDDIWRASRGELTLEAVVANHGFHGPLEGEISSRVWREDPSPLAAVIERYAATDESASPLARERAARERLPVMQSELLTALPAAARPGVRLLLNHAARTIPLRGVGKASFLQALDVARAAARRVGEHLAMSGVLADAGDAFYLTVDEIVEGVAFDQGVARDLVGRRRERRTEYQRLELPSWWRGTPRPTEIKATDDSGDDVLLTGIAAGSGVVEGPVRVVHDPAVIEVEPGEILVAPTTDPSWASIMFVSSALIVDIGSVLSHAAVVARELGLPCVVNTRNGTRVLRDGDLVRVDGAAGTVQLIKRAEK</sequence>
<dbReference type="InterPro" id="IPR036637">
    <property type="entry name" value="Phosphohistidine_dom_sf"/>
</dbReference>